<evidence type="ECO:0000256" key="4">
    <source>
        <dbReference type="ARBA" id="ARBA00023065"/>
    </source>
</evidence>
<evidence type="ECO:0000256" key="3">
    <source>
        <dbReference type="ARBA" id="ARBA00022781"/>
    </source>
</evidence>
<dbReference type="EMBL" id="LBWE01000004">
    <property type="protein sequence ID" value="KKR02021.1"/>
    <property type="molecule type" value="Genomic_DNA"/>
</dbReference>
<keyword evidence="7" id="KW-0139">CF(1)</keyword>
<accession>A0A837HPG0</accession>
<keyword evidence="6 7" id="KW-0066">ATP synthesis</keyword>
<evidence type="ECO:0000256" key="2">
    <source>
        <dbReference type="ARBA" id="ARBA00022448"/>
    </source>
</evidence>
<organism evidence="8 9">
    <name type="scientific">Candidatus Nomurabacteria bacterium GW2011_GWD2_39_12</name>
    <dbReference type="NCBI Taxonomy" id="1618759"/>
    <lineage>
        <taxon>Bacteria</taxon>
        <taxon>Candidatus Nomuraibacteriota</taxon>
    </lineage>
</organism>
<reference evidence="8 9" key="1">
    <citation type="journal article" date="2015" name="Nature">
        <title>rRNA introns, odd ribosomes, and small enigmatic genomes across a large radiation of phyla.</title>
        <authorList>
            <person name="Brown C.T."/>
            <person name="Hug L.A."/>
            <person name="Thomas B.C."/>
            <person name="Sharon I."/>
            <person name="Castelle C.J."/>
            <person name="Singh A."/>
            <person name="Wilkins M.J."/>
            <person name="Williams K.H."/>
            <person name="Banfield J.F."/>
        </authorList>
    </citation>
    <scope>NUCLEOTIDE SEQUENCE [LARGE SCALE GENOMIC DNA]</scope>
</reference>
<proteinExistence type="inferred from homology"/>
<keyword evidence="4 7" id="KW-0406">Ion transport</keyword>
<comment type="function">
    <text evidence="7">F(1)F(0) ATP synthase produces ATP from ADP in the presence of a proton or sodium gradient. F-type ATPases consist of two structural domains, F(1) containing the extramembraneous catalytic core and F(0) containing the membrane proton channel, linked together by a central stalk and a peripheral stalk. During catalysis, ATP synthesis in the catalytic domain of F(1) is coupled via a rotary mechanism of the central stalk subunits to proton translocation.</text>
</comment>
<comment type="function">
    <text evidence="7">This protein is part of the stalk that links CF(0) to CF(1). It either transmits conformational changes from CF(0) to CF(1) or is implicated in proton conduction.</text>
</comment>
<dbReference type="HAMAP" id="MF_01416">
    <property type="entry name" value="ATP_synth_delta_bact"/>
    <property type="match status" value="1"/>
</dbReference>
<dbReference type="Proteomes" id="UP000033998">
    <property type="component" value="Unassembled WGS sequence"/>
</dbReference>
<protein>
    <recommendedName>
        <fullName evidence="7">ATP synthase subunit delta</fullName>
    </recommendedName>
    <alternativeName>
        <fullName evidence="7">ATP synthase F(1) sector subunit delta</fullName>
    </alternativeName>
    <alternativeName>
        <fullName evidence="7">F-type ATPase subunit delta</fullName>
        <shortName evidence="7">F-ATPase subunit delta</shortName>
    </alternativeName>
</protein>
<dbReference type="PANTHER" id="PTHR11910">
    <property type="entry name" value="ATP SYNTHASE DELTA CHAIN"/>
    <property type="match status" value="1"/>
</dbReference>
<dbReference type="GO" id="GO:0045259">
    <property type="term" value="C:proton-transporting ATP synthase complex"/>
    <property type="evidence" value="ECO:0007669"/>
    <property type="project" value="UniProtKB-KW"/>
</dbReference>
<evidence type="ECO:0000256" key="1">
    <source>
        <dbReference type="ARBA" id="ARBA00004370"/>
    </source>
</evidence>
<evidence type="ECO:0000256" key="5">
    <source>
        <dbReference type="ARBA" id="ARBA00023136"/>
    </source>
</evidence>
<dbReference type="InterPro" id="IPR000711">
    <property type="entry name" value="ATPase_OSCP/dsu"/>
</dbReference>
<keyword evidence="2 7" id="KW-0813">Transport</keyword>
<evidence type="ECO:0000313" key="8">
    <source>
        <dbReference type="EMBL" id="KKR02021.1"/>
    </source>
</evidence>
<comment type="subcellular location">
    <subcellularLocation>
        <location evidence="7">Cell membrane</location>
        <topology evidence="7">Peripheral membrane protein</topology>
    </subcellularLocation>
    <subcellularLocation>
        <location evidence="1">Membrane</location>
    </subcellularLocation>
</comment>
<dbReference type="Pfam" id="PF00213">
    <property type="entry name" value="OSCP"/>
    <property type="match status" value="1"/>
</dbReference>
<name>A0A837HPG0_9BACT</name>
<dbReference type="AlphaFoldDB" id="A0A837HPG0"/>
<comment type="caution">
    <text evidence="8">The sequence shown here is derived from an EMBL/GenBank/DDBJ whole genome shotgun (WGS) entry which is preliminary data.</text>
</comment>
<keyword evidence="3 7" id="KW-0375">Hydrogen ion transport</keyword>
<dbReference type="GO" id="GO:0005886">
    <property type="term" value="C:plasma membrane"/>
    <property type="evidence" value="ECO:0007669"/>
    <property type="project" value="UniProtKB-SubCell"/>
</dbReference>
<evidence type="ECO:0000313" key="9">
    <source>
        <dbReference type="Proteomes" id="UP000033998"/>
    </source>
</evidence>
<comment type="similarity">
    <text evidence="7">Belongs to the ATPase delta chain family.</text>
</comment>
<evidence type="ECO:0000256" key="7">
    <source>
        <dbReference type="HAMAP-Rule" id="MF_01416"/>
    </source>
</evidence>
<keyword evidence="7" id="KW-1003">Cell membrane</keyword>
<sequence length="136" mass="15777">MSTISNNDIAKAIYLASKDKSSTEMHQVHKKVVEFLTRKKFMSRVAVILEQLKKVINFENGIVSATVLSAHRVHEKEEKDLVHFLKKRYSAKEVELTYILDQSLIRGIRLEVNDEVIDLTVRNQINQLKEYLIRPA</sequence>
<keyword evidence="5 7" id="KW-0472">Membrane</keyword>
<evidence type="ECO:0000256" key="6">
    <source>
        <dbReference type="ARBA" id="ARBA00023310"/>
    </source>
</evidence>
<dbReference type="GO" id="GO:0046933">
    <property type="term" value="F:proton-transporting ATP synthase activity, rotational mechanism"/>
    <property type="evidence" value="ECO:0007669"/>
    <property type="project" value="UniProtKB-UniRule"/>
</dbReference>
<gene>
    <name evidence="7" type="primary">atpH</name>
    <name evidence="8" type="ORF">UT27_C0004G0092</name>
</gene>